<keyword evidence="1" id="KW-0732">Signal</keyword>
<dbReference type="EMBL" id="AGXA01000011">
    <property type="protein sequence ID" value="EKU93937.1"/>
    <property type="molecule type" value="Genomic_DNA"/>
</dbReference>
<dbReference type="AlphaFoldDB" id="K9ESM3"/>
<evidence type="ECO:0000313" key="4">
    <source>
        <dbReference type="EMBL" id="EKU93937.1"/>
    </source>
</evidence>
<gene>
    <name evidence="4" type="ORF">HMPREF9698_00533</name>
</gene>
<evidence type="ECO:0000313" key="5">
    <source>
        <dbReference type="Proteomes" id="UP000009875"/>
    </source>
</evidence>
<keyword evidence="5" id="KW-1185">Reference proteome</keyword>
<feature type="compositionally biased region" description="Basic and acidic residues" evidence="2">
    <location>
        <begin position="226"/>
        <end position="244"/>
    </location>
</feature>
<protein>
    <submittedName>
        <fullName evidence="4">KxYKxGKxW signal peptide</fullName>
    </submittedName>
</protein>
<evidence type="ECO:0000256" key="2">
    <source>
        <dbReference type="SAM" id="MobiDB-lite"/>
    </source>
</evidence>
<feature type="compositionally biased region" description="Basic and acidic residues" evidence="2">
    <location>
        <begin position="1046"/>
        <end position="1063"/>
    </location>
</feature>
<feature type="compositionally biased region" description="Polar residues" evidence="2">
    <location>
        <begin position="176"/>
        <end position="188"/>
    </location>
</feature>
<feature type="region of interest" description="Disordered" evidence="2">
    <location>
        <begin position="740"/>
        <end position="808"/>
    </location>
</feature>
<feature type="region of interest" description="Disordered" evidence="2">
    <location>
        <begin position="1026"/>
        <end position="1071"/>
    </location>
</feature>
<evidence type="ECO:0000256" key="1">
    <source>
        <dbReference type="ARBA" id="ARBA00022729"/>
    </source>
</evidence>
<dbReference type="RefSeq" id="WP_003777120.1">
    <property type="nucleotide sequence ID" value="NZ_JH992958.1"/>
</dbReference>
<dbReference type="InterPro" id="IPR011098">
    <property type="entry name" value="G5_dom"/>
</dbReference>
<dbReference type="Proteomes" id="UP000009875">
    <property type="component" value="Unassembled WGS sequence"/>
</dbReference>
<feature type="domain" description="G5" evidence="3">
    <location>
        <begin position="667"/>
        <end position="737"/>
    </location>
</feature>
<organism evidence="4 5">
    <name type="scientific">Alloiococcus otitis ATCC 51267</name>
    <dbReference type="NCBI Taxonomy" id="883081"/>
    <lineage>
        <taxon>Bacteria</taxon>
        <taxon>Bacillati</taxon>
        <taxon>Bacillota</taxon>
        <taxon>Bacilli</taxon>
        <taxon>Lactobacillales</taxon>
        <taxon>Carnobacteriaceae</taxon>
        <taxon>Alloiococcus</taxon>
    </lineage>
</organism>
<feature type="domain" description="G5" evidence="3">
    <location>
        <begin position="564"/>
        <end position="621"/>
    </location>
</feature>
<proteinExistence type="predicted"/>
<name>K9ESM3_9LACT</name>
<sequence>MGYFGDTKHKKVLRKSKKQWITVGLTSAALGLAGLVQTSEFVSAEENPEVDSLAGQVVPDDQAEVSDQEQATGDQAEAQVEALLNTYIERFNQGQEDDSSLYAAFASDVSAIEGADVSQAVDQLAQAVANQVAQANQDQKGQAEESQGQAWSGQAPAESHTGEGQEGTDQAEETEPSQSQASLDQAPQGQDKAKQANVESQSQAPDQDGGVQPQVVTFAAPPQADQVKDPDLDAHLGEPRHVDGTPMEERQVDIELNQAYVQDALEEHIRDFRRQAYDANFPFRYEDYDRPDGANPNTNRLQTAAREAGFYDRESYANGFQWSDRLEDYAIQRATELLTTGYHSGNYSHYRPDRHDNNTAGRRVQHQYISANGEIDHSAPENIHALNDDDIHTAFHYWAPREIENLRRVDGSMKYGGQSVTTTHIHSILNPVHTIFGGASVQLAEGSGVNADRANVLIASKWDDPAHGHEDSGYSRQGTYRVTVQTKQGGPKLPGEADPNAQTPVEDKKVAYQPIPFQTQENFNPDLAVGAVETVQEGQEGWIANGVTVKEAVDKLVEYGPEEKTEEFETKYEVNFELDLGESNIRQEGQKGVAHYNPLTGDLVKVLSEKQDKIVEVGAYEGEVPYDTIRRPVVGLDQERLVQIGSAGTAYFDSEGNLYETDRNTAPQDEIIEYPAEARPVPYAKNRIPSRDLQLGESKVIQTGQPGLAYYDEEGNKLDVPENVDPTTEIIAYGYQVQEFEPGQEENPGQSRTAKPEPAGQSRAAKPAPTGQNRAANPAPAGQSRAAKPEPSPKDLDDSLKASQAKKADLANKVVEANQAKKADLANKVAEANQVKQADLASKVAEASQAQDDADKAPVKVEKPSKAENIDLENKAFDKQASAEKVKVEKPEGNNNAEFPELAELLQALHKGQIEQALKGYDRAKVQAWLQAQEEENSQLNKEEIAALLQALSQIQEGQADSAEDQVKETSDLDKVLADAEDLLAEFNHLVEAEKAQILKALQASQDAAKLDALIEAAYELNLARANASQVTPTSSQAESSQASKQAEEEKAESSEPKQKQTESSDQGQKLPATATSAWALGLVGVTTLVSGLGIKKFKD</sequence>
<evidence type="ECO:0000259" key="3">
    <source>
        <dbReference type="SMART" id="SM01208"/>
    </source>
</evidence>
<feature type="compositionally biased region" description="Basic and acidic residues" evidence="2">
    <location>
        <begin position="853"/>
        <end position="870"/>
    </location>
</feature>
<dbReference type="SMART" id="SM01208">
    <property type="entry name" value="G5"/>
    <property type="match status" value="3"/>
</dbReference>
<dbReference type="OrthoDB" id="2972363at2"/>
<feature type="region of interest" description="Disordered" evidence="2">
    <location>
        <begin position="135"/>
        <end position="244"/>
    </location>
</feature>
<feature type="compositionally biased region" description="Low complexity" evidence="2">
    <location>
        <begin position="1035"/>
        <end position="1045"/>
    </location>
</feature>
<dbReference type="HOGENOM" id="CLU_283230_0_0_9"/>
<feature type="domain" description="G5" evidence="3">
    <location>
        <begin position="503"/>
        <end position="563"/>
    </location>
</feature>
<comment type="caution">
    <text evidence="4">The sequence shown here is derived from an EMBL/GenBank/DDBJ whole genome shotgun (WGS) entry which is preliminary data.</text>
</comment>
<feature type="region of interest" description="Disordered" evidence="2">
    <location>
        <begin position="842"/>
        <end position="870"/>
    </location>
</feature>
<dbReference type="eggNOG" id="ENOG5033H4Q">
    <property type="taxonomic scope" value="Bacteria"/>
</dbReference>
<feature type="compositionally biased region" description="Basic and acidic residues" evidence="2">
    <location>
        <begin position="787"/>
        <end position="808"/>
    </location>
</feature>
<dbReference type="Gene3D" id="2.20.230.30">
    <property type="match status" value="1"/>
</dbReference>
<reference evidence="4 5" key="1">
    <citation type="submission" date="2012-09" db="EMBL/GenBank/DDBJ databases">
        <title>The Genome Sequence of Alloiococcus otitis ATCC 51267.</title>
        <authorList>
            <consortium name="The Broad Institute Genome Sequencing Platform"/>
            <person name="Earl A."/>
            <person name="Ward D."/>
            <person name="Feldgarden M."/>
            <person name="Gevers D."/>
            <person name="Huys G."/>
            <person name="Walker B."/>
            <person name="Young S.K."/>
            <person name="Zeng Q."/>
            <person name="Gargeya S."/>
            <person name="Fitzgerald M."/>
            <person name="Haas B."/>
            <person name="Abouelleil A."/>
            <person name="Alvarado L."/>
            <person name="Arachchi H.M."/>
            <person name="Berlin A.M."/>
            <person name="Chapman S.B."/>
            <person name="Goldberg J."/>
            <person name="Griggs A."/>
            <person name="Gujja S."/>
            <person name="Hansen M."/>
            <person name="Howarth C."/>
            <person name="Imamovic A."/>
            <person name="Larimer J."/>
            <person name="McCowen C."/>
            <person name="Montmayeur A."/>
            <person name="Murphy C."/>
            <person name="Neiman D."/>
            <person name="Pearson M."/>
            <person name="Priest M."/>
            <person name="Roberts A."/>
            <person name="Saif S."/>
            <person name="Shea T."/>
            <person name="Sisk P."/>
            <person name="Sykes S."/>
            <person name="Wortman J."/>
            <person name="Nusbaum C."/>
            <person name="Birren B."/>
        </authorList>
    </citation>
    <scope>NUCLEOTIDE SEQUENCE [LARGE SCALE GENOMIC DNA]</scope>
    <source>
        <strain evidence="4 5">ATCC 51267</strain>
    </source>
</reference>
<accession>K9ESM3</accession>